<evidence type="ECO:0000313" key="2">
    <source>
        <dbReference type="Proteomes" id="UP001367508"/>
    </source>
</evidence>
<accession>A0AAN9QLL0</accession>
<evidence type="ECO:0000313" key="1">
    <source>
        <dbReference type="EMBL" id="KAK7338976.1"/>
    </source>
</evidence>
<name>A0AAN9QLL0_CANGL</name>
<dbReference type="EMBL" id="JAYMYQ010000004">
    <property type="protein sequence ID" value="KAK7338976.1"/>
    <property type="molecule type" value="Genomic_DNA"/>
</dbReference>
<proteinExistence type="predicted"/>
<dbReference type="Proteomes" id="UP001367508">
    <property type="component" value="Unassembled WGS sequence"/>
</dbReference>
<gene>
    <name evidence="1" type="ORF">VNO77_19611</name>
</gene>
<reference evidence="1 2" key="1">
    <citation type="submission" date="2024-01" db="EMBL/GenBank/DDBJ databases">
        <title>The genomes of 5 underutilized Papilionoideae crops provide insights into root nodulation and disease resistanc.</title>
        <authorList>
            <person name="Jiang F."/>
        </authorList>
    </citation>
    <scope>NUCLEOTIDE SEQUENCE [LARGE SCALE GENOMIC DNA]</scope>
    <source>
        <strain evidence="1">LVBAO_FW01</strain>
        <tissue evidence="1">Leaves</tissue>
    </source>
</reference>
<sequence length="128" mass="14753">MFLVSPLWKKERSPLLQESTLSKTRDGGRSDDKYMLQAWVRPCKYLRPEFLLYMEGVMLPLPYFAVIITSVNPNDDMEDSDDEVMKRHKGVDMATEGIADPFANFVWESTIVEIYAINAVTQRMLVLS</sequence>
<keyword evidence="2" id="KW-1185">Reference proteome</keyword>
<dbReference type="AlphaFoldDB" id="A0AAN9QLL0"/>
<protein>
    <submittedName>
        <fullName evidence="1">Uncharacterized protein</fullName>
    </submittedName>
</protein>
<organism evidence="1 2">
    <name type="scientific">Canavalia gladiata</name>
    <name type="common">Sword bean</name>
    <name type="synonym">Dolichos gladiatus</name>
    <dbReference type="NCBI Taxonomy" id="3824"/>
    <lineage>
        <taxon>Eukaryota</taxon>
        <taxon>Viridiplantae</taxon>
        <taxon>Streptophyta</taxon>
        <taxon>Embryophyta</taxon>
        <taxon>Tracheophyta</taxon>
        <taxon>Spermatophyta</taxon>
        <taxon>Magnoliopsida</taxon>
        <taxon>eudicotyledons</taxon>
        <taxon>Gunneridae</taxon>
        <taxon>Pentapetalae</taxon>
        <taxon>rosids</taxon>
        <taxon>fabids</taxon>
        <taxon>Fabales</taxon>
        <taxon>Fabaceae</taxon>
        <taxon>Papilionoideae</taxon>
        <taxon>50 kb inversion clade</taxon>
        <taxon>NPAAA clade</taxon>
        <taxon>indigoferoid/millettioid clade</taxon>
        <taxon>Phaseoleae</taxon>
        <taxon>Canavalia</taxon>
    </lineage>
</organism>
<comment type="caution">
    <text evidence="1">The sequence shown here is derived from an EMBL/GenBank/DDBJ whole genome shotgun (WGS) entry which is preliminary data.</text>
</comment>